<evidence type="ECO:0000259" key="3">
    <source>
        <dbReference type="PROSITE" id="PS50110"/>
    </source>
</evidence>
<dbReference type="PANTHER" id="PTHR43214:SF43">
    <property type="entry name" value="TWO-COMPONENT RESPONSE REGULATOR"/>
    <property type="match status" value="1"/>
</dbReference>
<dbReference type="InterPro" id="IPR001789">
    <property type="entry name" value="Sig_transdc_resp-reg_receiver"/>
</dbReference>
<reference evidence="4 5" key="1">
    <citation type="submission" date="2023-03" db="EMBL/GenBank/DDBJ databases">
        <title>Complete genome sequences of several Auritidibacter ignavus strains isolated from ear infections.</title>
        <authorList>
            <person name="Baehr T."/>
            <person name="Baumhoegger A.M."/>
        </authorList>
    </citation>
    <scope>NUCLEOTIDE SEQUENCE [LARGE SCALE GENOMIC DNA]</scope>
    <source>
        <strain evidence="4 5">BABAE-6</strain>
    </source>
</reference>
<keyword evidence="1" id="KW-0238">DNA-binding</keyword>
<dbReference type="SUPFAM" id="SSF52172">
    <property type="entry name" value="CheY-like"/>
    <property type="match status" value="1"/>
</dbReference>
<dbReference type="InterPro" id="IPR039420">
    <property type="entry name" value="WalR-like"/>
</dbReference>
<name>A0AAJ6DEH8_9MICC</name>
<organism evidence="4 5">
    <name type="scientific">Auritidibacter ignavus</name>
    <dbReference type="NCBI Taxonomy" id="678932"/>
    <lineage>
        <taxon>Bacteria</taxon>
        <taxon>Bacillati</taxon>
        <taxon>Actinomycetota</taxon>
        <taxon>Actinomycetes</taxon>
        <taxon>Micrococcales</taxon>
        <taxon>Micrococcaceae</taxon>
        <taxon>Auritidibacter</taxon>
    </lineage>
</organism>
<dbReference type="PROSITE" id="PS50110">
    <property type="entry name" value="RESPONSE_REGULATORY"/>
    <property type="match status" value="1"/>
</dbReference>
<dbReference type="InterPro" id="IPR058245">
    <property type="entry name" value="NreC/VraR/RcsB-like_REC"/>
</dbReference>
<sequence length="109" mass="12065">MDSASRQARLMVVEDHPVVALGLINIFSDEPDLQVVAQASSSREALKMIGQENPDLVIVPMRLDGELAGLGLSQRIKERRPGTKVLILVVIFRPRRSGWPILVGPIVMW</sequence>
<evidence type="ECO:0000313" key="5">
    <source>
        <dbReference type="Proteomes" id="UP001224674"/>
    </source>
</evidence>
<dbReference type="PANTHER" id="PTHR43214">
    <property type="entry name" value="TWO-COMPONENT RESPONSE REGULATOR"/>
    <property type="match status" value="1"/>
</dbReference>
<dbReference type="GO" id="GO:0003677">
    <property type="term" value="F:DNA binding"/>
    <property type="evidence" value="ECO:0007669"/>
    <property type="project" value="UniProtKB-KW"/>
</dbReference>
<dbReference type="CDD" id="cd17535">
    <property type="entry name" value="REC_NarL-like"/>
    <property type="match status" value="1"/>
</dbReference>
<dbReference type="AlphaFoldDB" id="A0AAJ6DEH8"/>
<dbReference type="InterPro" id="IPR011006">
    <property type="entry name" value="CheY-like_superfamily"/>
</dbReference>
<dbReference type="EMBL" id="CP122566">
    <property type="protein sequence ID" value="WGH92623.1"/>
    <property type="molecule type" value="Genomic_DNA"/>
</dbReference>
<feature type="domain" description="Response regulatory" evidence="3">
    <location>
        <begin position="9"/>
        <end position="109"/>
    </location>
</feature>
<keyword evidence="5" id="KW-1185">Reference proteome</keyword>
<gene>
    <name evidence="4" type="ORF">QDX21_09995</name>
</gene>
<proteinExistence type="predicted"/>
<dbReference type="GO" id="GO:0000160">
    <property type="term" value="P:phosphorelay signal transduction system"/>
    <property type="evidence" value="ECO:0007669"/>
    <property type="project" value="InterPro"/>
</dbReference>
<protein>
    <submittedName>
        <fullName evidence="4">Response regulator transcription factor</fullName>
    </submittedName>
</protein>
<dbReference type="Pfam" id="PF00072">
    <property type="entry name" value="Response_reg"/>
    <property type="match status" value="1"/>
</dbReference>
<evidence type="ECO:0000256" key="2">
    <source>
        <dbReference type="PROSITE-ProRule" id="PRU00169"/>
    </source>
</evidence>
<evidence type="ECO:0000256" key="1">
    <source>
        <dbReference type="ARBA" id="ARBA00023125"/>
    </source>
</evidence>
<accession>A0AAJ6DEH8</accession>
<evidence type="ECO:0000313" key="4">
    <source>
        <dbReference type="EMBL" id="WGH92623.1"/>
    </source>
</evidence>
<dbReference type="RefSeq" id="WP_279674630.1">
    <property type="nucleotide sequence ID" value="NZ_CP122566.1"/>
</dbReference>
<dbReference type="Gene3D" id="3.40.50.2300">
    <property type="match status" value="1"/>
</dbReference>
<dbReference type="Proteomes" id="UP001224674">
    <property type="component" value="Chromosome"/>
</dbReference>
<comment type="caution">
    <text evidence="2">Lacks conserved residue(s) required for the propagation of feature annotation.</text>
</comment>